<dbReference type="InterPro" id="IPR010406">
    <property type="entry name" value="DUF1003"/>
</dbReference>
<dbReference type="Pfam" id="PF06210">
    <property type="entry name" value="DUF1003"/>
    <property type="match status" value="1"/>
</dbReference>
<dbReference type="EMBL" id="CP029829">
    <property type="protein sequence ID" value="AWU94820.1"/>
    <property type="molecule type" value="Genomic_DNA"/>
</dbReference>
<organism evidence="3 4">
    <name type="scientific">Azospirillum ramasamyi</name>
    <dbReference type="NCBI Taxonomy" id="682998"/>
    <lineage>
        <taxon>Bacteria</taxon>
        <taxon>Pseudomonadati</taxon>
        <taxon>Pseudomonadota</taxon>
        <taxon>Alphaproteobacteria</taxon>
        <taxon>Rhodospirillales</taxon>
        <taxon>Azospirillaceae</taxon>
        <taxon>Azospirillum</taxon>
    </lineage>
</organism>
<sequence>MTDNQLPPEDGDESARPTPGAGQDIGQEDAHREDAHQQDTGPQASKRHPCAISGKRRPKRDLIALDALPPNLADRIRRDHPHLEPDSQISRQELARYRSLYVAELLQAEHGELSELDREVAESLARHETLAENPEEEYDDRRTLGERLSDGLASFGGSWAFLICFAVFMGVWMVINIIEGDLRAFDPYPFILLNLLLSCLAAIQAPVIMMSQKRQEAKDRLRSENDYRVNLKAELEIRHLHEKMDYLIQRQWQRLTEIQQLQLEIMQEKRLRR</sequence>
<name>A0A2U9S5H7_9PROT</name>
<protein>
    <recommendedName>
        <fullName evidence="5">DUF1003 domain-containing protein</fullName>
    </recommendedName>
</protein>
<evidence type="ECO:0000313" key="3">
    <source>
        <dbReference type="EMBL" id="AWU94820.1"/>
    </source>
</evidence>
<feature type="transmembrane region" description="Helical" evidence="2">
    <location>
        <begin position="190"/>
        <end position="210"/>
    </location>
</feature>
<reference evidence="3 4" key="1">
    <citation type="journal article" date="2019" name="Int. J. Syst. Evol. Microbiol.">
        <title>Azospirillum ramasamyi sp. nov., a novel diazotrophic bacterium isolated from fermented bovine products.</title>
        <authorList>
            <person name="Anandham R."/>
            <person name="Heo J."/>
            <person name="Krishnamoorthy R."/>
            <person name="SenthilKumar M."/>
            <person name="Gopal N.O."/>
            <person name="Kim S.J."/>
            <person name="Kwon S.W."/>
        </authorList>
    </citation>
    <scope>NUCLEOTIDE SEQUENCE [LARGE SCALE GENOMIC DNA]</scope>
    <source>
        <strain evidence="3 4">M2T2B2</strain>
    </source>
</reference>
<feature type="transmembrane region" description="Helical" evidence="2">
    <location>
        <begin position="151"/>
        <end position="178"/>
    </location>
</feature>
<feature type="region of interest" description="Disordered" evidence="1">
    <location>
        <begin position="1"/>
        <end position="58"/>
    </location>
</feature>
<keyword evidence="2" id="KW-1133">Transmembrane helix</keyword>
<accession>A0A2U9S5H7</accession>
<evidence type="ECO:0000256" key="2">
    <source>
        <dbReference type="SAM" id="Phobius"/>
    </source>
</evidence>
<evidence type="ECO:0008006" key="5">
    <source>
        <dbReference type="Google" id="ProtNLM"/>
    </source>
</evidence>
<evidence type="ECO:0000256" key="1">
    <source>
        <dbReference type="SAM" id="MobiDB-lite"/>
    </source>
</evidence>
<proteinExistence type="predicted"/>
<feature type="compositionally biased region" description="Basic and acidic residues" evidence="1">
    <location>
        <begin position="28"/>
        <end position="37"/>
    </location>
</feature>
<dbReference type="KEGG" id="azm:DM194_11410"/>
<dbReference type="PANTHER" id="PTHR41386:SF1">
    <property type="entry name" value="MEMBRANE PROTEIN"/>
    <property type="match status" value="1"/>
</dbReference>
<dbReference type="RefSeq" id="WP_111067424.1">
    <property type="nucleotide sequence ID" value="NZ_CP029829.1"/>
</dbReference>
<keyword evidence="4" id="KW-1185">Reference proteome</keyword>
<dbReference type="OrthoDB" id="9795736at2"/>
<dbReference type="PANTHER" id="PTHR41386">
    <property type="entry name" value="INTEGRAL MEMBRANE PROTEIN-RELATED"/>
    <property type="match status" value="1"/>
</dbReference>
<keyword evidence="2" id="KW-0812">Transmembrane</keyword>
<evidence type="ECO:0000313" key="4">
    <source>
        <dbReference type="Proteomes" id="UP000249605"/>
    </source>
</evidence>
<gene>
    <name evidence="3" type="ORF">DM194_11410</name>
</gene>
<feature type="compositionally biased region" description="Basic residues" evidence="1">
    <location>
        <begin position="45"/>
        <end position="58"/>
    </location>
</feature>
<dbReference type="Proteomes" id="UP000249605">
    <property type="component" value="Chromosome"/>
</dbReference>
<keyword evidence="2" id="KW-0472">Membrane</keyword>
<dbReference type="AlphaFoldDB" id="A0A2U9S5H7"/>